<dbReference type="SUPFAM" id="SSF54529">
    <property type="entry name" value="Mitochondrial glycoprotein MAM33-like"/>
    <property type="match status" value="1"/>
</dbReference>
<proteinExistence type="predicted"/>
<dbReference type="OMA" id="YIRWMNS"/>
<accession>A0A8T2UHL7</accession>
<comment type="caution">
    <text evidence="1">The sequence shown here is derived from an EMBL/GenBank/DDBJ whole genome shotgun (WGS) entry which is preliminary data.</text>
</comment>
<dbReference type="AlphaFoldDB" id="A0A8T2UHL7"/>
<dbReference type="Pfam" id="PF02330">
    <property type="entry name" value="MAM33"/>
    <property type="match status" value="1"/>
</dbReference>
<sequence>MAACWSLACRRLSRLSLLFSLRSEQAPLPPCLLSRFCSVSSVSSGASDLLVNSLRAQIEYEKKVSSLQEIVHPPNQFRLVEKADAQDIILRRTFGKEDIEISCLYSDQTYGDNDGEEGFHPPPNVPMKMVQMTIKIFTEDREPFLEIICCTYGDHATIESVLLKNHVMKLKEAPFEGPDTSLLSKELKTGFLQYLEARGIDKELSKFLLKYVPQQMQQKNACWLAKIEGFLKT</sequence>
<keyword evidence="2" id="KW-1185">Reference proteome</keyword>
<dbReference type="PANTHER" id="PTHR10826">
    <property type="entry name" value="COMPLEMENT COMPONENT 1"/>
    <property type="match status" value="1"/>
</dbReference>
<protein>
    <recommendedName>
        <fullName evidence="3">Mitochondrial glycoprotein</fullName>
    </recommendedName>
</protein>
<dbReference type="Gene3D" id="3.10.280.10">
    <property type="entry name" value="Mitochondrial glycoprotein"/>
    <property type="match status" value="1"/>
</dbReference>
<dbReference type="InterPro" id="IPR036561">
    <property type="entry name" value="MAM33_sf"/>
</dbReference>
<evidence type="ECO:0000313" key="1">
    <source>
        <dbReference type="EMBL" id="KAH7432834.1"/>
    </source>
</evidence>
<dbReference type="PANTHER" id="PTHR10826:SF1">
    <property type="entry name" value="COMPLEMENT COMPONENT 1 Q SUBCOMPONENT-BINDING PROTEIN, MITOCHONDRIAL"/>
    <property type="match status" value="1"/>
</dbReference>
<dbReference type="OrthoDB" id="278212at2759"/>
<evidence type="ECO:0000313" key="2">
    <source>
        <dbReference type="Proteomes" id="UP000825935"/>
    </source>
</evidence>
<dbReference type="EMBL" id="CM035412">
    <property type="protein sequence ID" value="KAH7432834.1"/>
    <property type="molecule type" value="Genomic_DNA"/>
</dbReference>
<gene>
    <name evidence="1" type="ORF">KP509_07G042400</name>
</gene>
<reference evidence="1" key="1">
    <citation type="submission" date="2021-08" db="EMBL/GenBank/DDBJ databases">
        <title>WGS assembly of Ceratopteris richardii.</title>
        <authorList>
            <person name="Marchant D.B."/>
            <person name="Chen G."/>
            <person name="Jenkins J."/>
            <person name="Shu S."/>
            <person name="Leebens-Mack J."/>
            <person name="Grimwood J."/>
            <person name="Schmutz J."/>
            <person name="Soltis P."/>
            <person name="Soltis D."/>
            <person name="Chen Z.-H."/>
        </authorList>
    </citation>
    <scope>NUCLEOTIDE SEQUENCE</scope>
    <source>
        <strain evidence="1">Whitten #5841</strain>
        <tissue evidence="1">Leaf</tissue>
    </source>
</reference>
<dbReference type="Proteomes" id="UP000825935">
    <property type="component" value="Chromosome 7"/>
</dbReference>
<evidence type="ECO:0008006" key="3">
    <source>
        <dbReference type="Google" id="ProtNLM"/>
    </source>
</evidence>
<organism evidence="1 2">
    <name type="scientific">Ceratopteris richardii</name>
    <name type="common">Triangle waterfern</name>
    <dbReference type="NCBI Taxonomy" id="49495"/>
    <lineage>
        <taxon>Eukaryota</taxon>
        <taxon>Viridiplantae</taxon>
        <taxon>Streptophyta</taxon>
        <taxon>Embryophyta</taxon>
        <taxon>Tracheophyta</taxon>
        <taxon>Polypodiopsida</taxon>
        <taxon>Polypodiidae</taxon>
        <taxon>Polypodiales</taxon>
        <taxon>Pteridineae</taxon>
        <taxon>Pteridaceae</taxon>
        <taxon>Parkerioideae</taxon>
        <taxon>Ceratopteris</taxon>
    </lineage>
</organism>
<dbReference type="GO" id="GO:0005759">
    <property type="term" value="C:mitochondrial matrix"/>
    <property type="evidence" value="ECO:0007669"/>
    <property type="project" value="InterPro"/>
</dbReference>
<dbReference type="InterPro" id="IPR003428">
    <property type="entry name" value="MAM33"/>
</dbReference>
<name>A0A8T2UHL7_CERRI</name>